<evidence type="ECO:0000259" key="3">
    <source>
        <dbReference type="SMART" id="SM01086"/>
    </source>
</evidence>
<evidence type="ECO:0000256" key="2">
    <source>
        <dbReference type="ARBA" id="ARBA00022840"/>
    </source>
</evidence>
<evidence type="ECO:0000256" key="1">
    <source>
        <dbReference type="ARBA" id="ARBA00022741"/>
    </source>
</evidence>
<protein>
    <recommendedName>
        <fullName evidence="3">Clp ATPase C-terminal domain-containing protein</fullName>
    </recommendedName>
</protein>
<dbReference type="GO" id="GO:0016887">
    <property type="term" value="F:ATP hydrolysis activity"/>
    <property type="evidence" value="ECO:0007669"/>
    <property type="project" value="TreeGrafter"/>
</dbReference>
<dbReference type="GO" id="GO:0005737">
    <property type="term" value="C:cytoplasm"/>
    <property type="evidence" value="ECO:0007669"/>
    <property type="project" value="TreeGrafter"/>
</dbReference>
<dbReference type="GO" id="GO:0005524">
    <property type="term" value="F:ATP binding"/>
    <property type="evidence" value="ECO:0007669"/>
    <property type="project" value="UniProtKB-KW"/>
</dbReference>
<dbReference type="GO" id="GO:0034605">
    <property type="term" value="P:cellular response to heat"/>
    <property type="evidence" value="ECO:0007669"/>
    <property type="project" value="TreeGrafter"/>
</dbReference>
<organism evidence="4">
    <name type="scientific">marine sediment metagenome</name>
    <dbReference type="NCBI Taxonomy" id="412755"/>
    <lineage>
        <taxon>unclassified sequences</taxon>
        <taxon>metagenomes</taxon>
        <taxon>ecological metagenomes</taxon>
    </lineage>
</organism>
<dbReference type="AlphaFoldDB" id="X1PSS7"/>
<accession>X1PSS7</accession>
<keyword evidence="1" id="KW-0547">Nucleotide-binding</keyword>
<dbReference type="InterPro" id="IPR050130">
    <property type="entry name" value="ClpA_ClpB"/>
</dbReference>
<keyword evidence="2" id="KW-0067">ATP-binding</keyword>
<comment type="caution">
    <text evidence="4">The sequence shown here is derived from an EMBL/GenBank/DDBJ whole genome shotgun (WGS) entry which is preliminary data.</text>
</comment>
<dbReference type="EMBL" id="BARW01001356">
    <property type="protein sequence ID" value="GAI59312.1"/>
    <property type="molecule type" value="Genomic_DNA"/>
</dbReference>
<dbReference type="SMART" id="SM01086">
    <property type="entry name" value="ClpB_D2-small"/>
    <property type="match status" value="1"/>
</dbReference>
<evidence type="ECO:0000313" key="4">
    <source>
        <dbReference type="EMBL" id="GAI59312.1"/>
    </source>
</evidence>
<dbReference type="Gene3D" id="1.10.8.60">
    <property type="match status" value="1"/>
</dbReference>
<dbReference type="PANTHER" id="PTHR11638">
    <property type="entry name" value="ATP-DEPENDENT CLP PROTEASE"/>
    <property type="match status" value="1"/>
</dbReference>
<dbReference type="PANTHER" id="PTHR11638:SF18">
    <property type="entry name" value="HEAT SHOCK PROTEIN 104"/>
    <property type="match status" value="1"/>
</dbReference>
<reference evidence="4" key="1">
    <citation type="journal article" date="2014" name="Front. Microbiol.">
        <title>High frequency of phylogenetically diverse reductive dehalogenase-homologous genes in deep subseafloor sedimentary metagenomes.</title>
        <authorList>
            <person name="Kawai M."/>
            <person name="Futagami T."/>
            <person name="Toyoda A."/>
            <person name="Takaki Y."/>
            <person name="Nishi S."/>
            <person name="Hori S."/>
            <person name="Arai W."/>
            <person name="Tsubouchi T."/>
            <person name="Morono Y."/>
            <person name="Uchiyama I."/>
            <person name="Ito T."/>
            <person name="Fujiyama A."/>
            <person name="Inagaki F."/>
            <person name="Takami H."/>
        </authorList>
    </citation>
    <scope>NUCLEOTIDE SEQUENCE</scope>
    <source>
        <strain evidence="4">Expedition CK06-06</strain>
    </source>
</reference>
<dbReference type="Pfam" id="PF10431">
    <property type="entry name" value="ClpB_D2-small"/>
    <property type="match status" value="1"/>
</dbReference>
<gene>
    <name evidence="4" type="ORF">S12H4_04411</name>
</gene>
<feature type="non-terminal residue" evidence="4">
    <location>
        <position position="1"/>
    </location>
</feature>
<feature type="domain" description="Clp ATPase C-terminal" evidence="3">
    <location>
        <begin position="1"/>
        <end position="66"/>
    </location>
</feature>
<proteinExistence type="predicted"/>
<dbReference type="InterPro" id="IPR019489">
    <property type="entry name" value="Clp_ATPase_C"/>
</dbReference>
<sequence>EVKLEVTEAAKDFLGEKGYDEVFGARPLRRVIQDMIEDKLSDSLLRGTFQPGDTAVVDLEGEEITVHPAAVGALLGDDKL</sequence>
<name>X1PSS7_9ZZZZ</name>